<proteinExistence type="predicted"/>
<dbReference type="RefSeq" id="XP_013411597.1">
    <property type="nucleotide sequence ID" value="XM_013556143.1"/>
</dbReference>
<name>A0A1S3JMK0_LINAN</name>
<accession>A0A1S3JMK0</accession>
<feature type="compositionally biased region" description="Basic residues" evidence="1">
    <location>
        <begin position="115"/>
        <end position="130"/>
    </location>
</feature>
<protein>
    <submittedName>
        <fullName evidence="3 4">Uncharacterized protein LOC106174541</fullName>
    </submittedName>
</protein>
<feature type="compositionally biased region" description="Basic residues" evidence="1">
    <location>
        <begin position="22"/>
        <end position="33"/>
    </location>
</feature>
<gene>
    <name evidence="3 4 5 6 7 8" type="primary">LOC106174541</name>
</gene>
<evidence type="ECO:0000313" key="8">
    <source>
        <dbReference type="RefSeq" id="XP_013411601.1"/>
    </source>
</evidence>
<dbReference type="RefSeq" id="XP_013411595.1">
    <property type="nucleotide sequence ID" value="XM_013556141.1"/>
</dbReference>
<feature type="compositionally biased region" description="Polar residues" evidence="1">
    <location>
        <begin position="61"/>
        <end position="75"/>
    </location>
</feature>
<feature type="compositionally biased region" description="Basic residues" evidence="1">
    <location>
        <begin position="76"/>
        <end position="94"/>
    </location>
</feature>
<sequence>MESHQKNPFHLPPSGALPSIHHSTRHTGNRARTTRPERKFTHFLSPEAQLAMAQAEEDTVSIRQTSSAHVRSTSPPKRHHEHHKKRKHLNKRHTSFTELFERTSSRLDGDITQRPHTHQHQREHHGHHSNHGFTQRRALGDQKLDNAMELVEHVNRDEPFAHRHPFEELLDEDDKIIEEIARRNALDKCHVWMQSQEHFHENPNGQHDDDDHLLDE</sequence>
<dbReference type="KEGG" id="lak:106174541"/>
<dbReference type="RefSeq" id="XP_013411598.1">
    <property type="nucleotide sequence ID" value="XM_013556144.1"/>
</dbReference>
<feature type="region of interest" description="Disordered" evidence="1">
    <location>
        <begin position="1"/>
        <end position="36"/>
    </location>
</feature>
<evidence type="ECO:0000313" key="2">
    <source>
        <dbReference type="Proteomes" id="UP000085678"/>
    </source>
</evidence>
<keyword evidence="2" id="KW-1185">Reference proteome</keyword>
<reference evidence="3 4" key="1">
    <citation type="submission" date="2025-04" db="UniProtKB">
        <authorList>
            <consortium name="RefSeq"/>
        </authorList>
    </citation>
    <scope>IDENTIFICATION</scope>
    <source>
        <tissue evidence="3 4">Gonads</tissue>
    </source>
</reference>
<evidence type="ECO:0000313" key="6">
    <source>
        <dbReference type="RefSeq" id="XP_013411598.1"/>
    </source>
</evidence>
<evidence type="ECO:0000313" key="3">
    <source>
        <dbReference type="RefSeq" id="XP_013411595.1"/>
    </source>
</evidence>
<dbReference type="Proteomes" id="UP000085678">
    <property type="component" value="Unplaced"/>
</dbReference>
<evidence type="ECO:0000256" key="1">
    <source>
        <dbReference type="SAM" id="MobiDB-lite"/>
    </source>
</evidence>
<feature type="region of interest" description="Disordered" evidence="1">
    <location>
        <begin position="51"/>
        <end position="134"/>
    </location>
</feature>
<dbReference type="RefSeq" id="XP_013411600.1">
    <property type="nucleotide sequence ID" value="XM_013556146.1"/>
</dbReference>
<dbReference type="AlphaFoldDB" id="A0A1S3JMK0"/>
<feature type="compositionally biased region" description="Basic and acidic residues" evidence="1">
    <location>
        <begin position="99"/>
        <end position="113"/>
    </location>
</feature>
<dbReference type="RefSeq" id="XP_013411601.1">
    <property type="nucleotide sequence ID" value="XM_013556147.1"/>
</dbReference>
<dbReference type="GeneID" id="106174541"/>
<organism evidence="2 5">
    <name type="scientific">Lingula anatina</name>
    <name type="common">Brachiopod</name>
    <name type="synonym">Lingula unguis</name>
    <dbReference type="NCBI Taxonomy" id="7574"/>
    <lineage>
        <taxon>Eukaryota</taxon>
        <taxon>Metazoa</taxon>
        <taxon>Spiralia</taxon>
        <taxon>Lophotrochozoa</taxon>
        <taxon>Brachiopoda</taxon>
        <taxon>Linguliformea</taxon>
        <taxon>Lingulata</taxon>
        <taxon>Lingulida</taxon>
        <taxon>Linguloidea</taxon>
        <taxon>Lingulidae</taxon>
        <taxon>Lingula</taxon>
    </lineage>
</organism>
<evidence type="ECO:0000313" key="4">
    <source>
        <dbReference type="RefSeq" id="XP_013411596.1"/>
    </source>
</evidence>
<evidence type="ECO:0000313" key="7">
    <source>
        <dbReference type="RefSeq" id="XP_013411600.1"/>
    </source>
</evidence>
<dbReference type="RefSeq" id="XP_013411596.1">
    <property type="nucleotide sequence ID" value="XM_013556142.1"/>
</dbReference>
<evidence type="ECO:0000313" key="5">
    <source>
        <dbReference type="RefSeq" id="XP_013411597.1"/>
    </source>
</evidence>